<dbReference type="AlphaFoldDB" id="A0A6L2JNQ3"/>
<evidence type="ECO:0000313" key="3">
    <source>
        <dbReference type="EMBL" id="GEU38705.1"/>
    </source>
</evidence>
<dbReference type="EMBL" id="BKCJ010001085">
    <property type="protein sequence ID" value="GEU38718.1"/>
    <property type="molecule type" value="Genomic_DNA"/>
</dbReference>
<proteinExistence type="predicted"/>
<feature type="coiled-coil region" evidence="1">
    <location>
        <begin position="468"/>
        <end position="495"/>
    </location>
</feature>
<evidence type="ECO:0000256" key="1">
    <source>
        <dbReference type="SAM" id="Coils"/>
    </source>
</evidence>
<gene>
    <name evidence="3" type="ORF">Tci_010683</name>
    <name evidence="4" type="ORF">Tci_010696</name>
</gene>
<evidence type="ECO:0000313" key="4">
    <source>
        <dbReference type="EMBL" id="GEU38718.1"/>
    </source>
</evidence>
<organism evidence="4">
    <name type="scientific">Tanacetum cinerariifolium</name>
    <name type="common">Dalmatian daisy</name>
    <name type="synonym">Chrysanthemum cinerariifolium</name>
    <dbReference type="NCBI Taxonomy" id="118510"/>
    <lineage>
        <taxon>Eukaryota</taxon>
        <taxon>Viridiplantae</taxon>
        <taxon>Streptophyta</taxon>
        <taxon>Embryophyta</taxon>
        <taxon>Tracheophyta</taxon>
        <taxon>Spermatophyta</taxon>
        <taxon>Magnoliopsida</taxon>
        <taxon>eudicotyledons</taxon>
        <taxon>Gunneridae</taxon>
        <taxon>Pentapetalae</taxon>
        <taxon>asterids</taxon>
        <taxon>campanulids</taxon>
        <taxon>Asterales</taxon>
        <taxon>Asteraceae</taxon>
        <taxon>Asteroideae</taxon>
        <taxon>Anthemideae</taxon>
        <taxon>Anthemidinae</taxon>
        <taxon>Tanacetum</taxon>
    </lineage>
</organism>
<protein>
    <recommendedName>
        <fullName evidence="5">Transposase (Putative), gypsy type</fullName>
    </recommendedName>
</protein>
<evidence type="ECO:0008006" key="5">
    <source>
        <dbReference type="Google" id="ProtNLM"/>
    </source>
</evidence>
<feature type="region of interest" description="Disordered" evidence="2">
    <location>
        <begin position="196"/>
        <end position="216"/>
    </location>
</feature>
<reference evidence="4" key="1">
    <citation type="journal article" date="2019" name="Sci. Rep.">
        <title>Draft genome of Tanacetum cinerariifolium, the natural source of mosquito coil.</title>
        <authorList>
            <person name="Yamashiro T."/>
            <person name="Shiraishi A."/>
            <person name="Satake H."/>
            <person name="Nakayama K."/>
        </authorList>
    </citation>
    <scope>NUCLEOTIDE SEQUENCE</scope>
</reference>
<evidence type="ECO:0000256" key="2">
    <source>
        <dbReference type="SAM" id="MobiDB-lite"/>
    </source>
</evidence>
<accession>A0A6L2JNQ3</accession>
<name>A0A6L2JNQ3_TANCI</name>
<sequence>MSIYFVGKWCVTANGMWPLRSRFSANRETWMGLRPPLDPFGLCVRGRYLGRSFVVSGLEPCAFFLATHFLTDVTFRQAVSHFEIMCRVLGHQPSLGSFPLDSLKGWNDHFFWIDASVCPIFVPWCNDVSVKKDPLPSDDIVWACSILLSPRICHSRVPLLTETADVVVNPSPQMIRLVTHTYTILDEINIHSGKNKRKVGASVGPPATKKARTGGVSINEPNATTIGKSLAVIQKLINQANVDSEAAASRAEEFVSSSVMLTPECDYEDDFVSNHDYNVRTCPPFCRYVVLSSSSADTDILTSPQVVPPIPYVQTNAGIMAAEPVAEPVDGTHGSSILKTEVGGLSIPKNETWTSSAAPGQGSPVDDFYDSQTIDSTTAQNIYVYNGDVTNNARMDDPVMCKSLVDYVPLPRYWASLHNLSDTDFLDRVNLNSAQHVCMVFELRICYEHEITIRQKFKKKFTDSSEVIQQRDAEIVELRSKLEKAEGKVADVLKLRRRVSELEATATAKAEELAGLSVQNAELSRQVSGLESVRDGLKGKVVELKSECICLRSQVEGEAKLKERFVAMKDAKIQRLVYRGSALDARLFELSYQTALGKVVSLATDQGIPQGLEARIDHGKASIDLGMVEAYDLEVKAWYEEAVGELKNISLPFLHRLESYKDAPLDHVMASLYLEGFRSADDETLDFRKL</sequence>
<keyword evidence="1" id="KW-0175">Coiled coil</keyword>
<comment type="caution">
    <text evidence="4">The sequence shown here is derived from an EMBL/GenBank/DDBJ whole genome shotgun (WGS) entry which is preliminary data.</text>
</comment>
<dbReference type="EMBL" id="BKCJ010001085">
    <property type="protein sequence ID" value="GEU38705.1"/>
    <property type="molecule type" value="Genomic_DNA"/>
</dbReference>